<keyword evidence="7 11" id="KW-0319">Glycerol metabolism</keyword>
<evidence type="ECO:0000259" key="12">
    <source>
        <dbReference type="Pfam" id="PF03007"/>
    </source>
</evidence>
<dbReference type="GO" id="GO:0051701">
    <property type="term" value="P:biological process involved in interaction with host"/>
    <property type="evidence" value="ECO:0007669"/>
    <property type="project" value="TreeGrafter"/>
</dbReference>
<comment type="pathway">
    <text evidence="1 11">Glycerolipid metabolism; triacylglycerol biosynthesis.</text>
</comment>
<protein>
    <recommendedName>
        <fullName evidence="4 11">Diacylglycerol O-acyltransferase</fullName>
        <ecNumber evidence="4 11">2.3.1.20</ecNumber>
    </recommendedName>
</protein>
<evidence type="ECO:0000313" key="14">
    <source>
        <dbReference type="EMBL" id="QGK72267.1"/>
    </source>
</evidence>
<keyword evidence="5 11" id="KW-0444">Lipid biosynthesis</keyword>
<dbReference type="EC" id="2.3.1.20" evidence="4 11"/>
<dbReference type="UniPathway" id="UPA00282"/>
<evidence type="ECO:0000256" key="8">
    <source>
        <dbReference type="ARBA" id="ARBA00023098"/>
    </source>
</evidence>
<evidence type="ECO:0000256" key="9">
    <source>
        <dbReference type="ARBA" id="ARBA00023315"/>
    </source>
</evidence>
<sequence length="457" mass="48874">MPTEPLSPLDLAFLSLESETTPMHMAAVAVFAPRDVDDQDLAGLLAERAEQIPQLRTRARAATWTPTQAHWEDDPHFCADNHIHRHHLPAPGGRAEFADIVGHLGAEPLDLAAPAWELHLITGLEGGRFALLVKLHHALADGATGVRIGLGLLDPLPRRQRRSADEAATADESFLRQLFTSPGLIPRSVLHAAQTTVSAVGETAGIVGSVLGNARFRSATPLAATDTPSRRVAMLGLPMREVRAIRARHGGTCNEIVIAVITGAFRHWLGSRGHSLDALDLTALIPVDHRARSQTTDSSNQLSGYLCELPVGEDDPLRRLHAIRTSMAENKAAGPQCGAGAFPLVANRTHPLLHRVITPVAGQFASLLFDTMITHVPVPKVPLALAGTDLLELYPLAPIPSGHALSIGVIQYRDTIHIGLNCNRTAVPDIEKLTDAVPAAFDELHDAATDAALAALR</sequence>
<dbReference type="GO" id="GO:0071731">
    <property type="term" value="P:response to nitric oxide"/>
    <property type="evidence" value="ECO:0007669"/>
    <property type="project" value="TreeGrafter"/>
</dbReference>
<feature type="domain" description="O-acyltransferase WSD1-like N-terminal" evidence="12">
    <location>
        <begin position="6"/>
        <end position="257"/>
    </location>
</feature>
<dbReference type="Pfam" id="PF03007">
    <property type="entry name" value="WS_DGAT_cat"/>
    <property type="match status" value="1"/>
</dbReference>
<dbReference type="GO" id="GO:0006071">
    <property type="term" value="P:glycerol metabolic process"/>
    <property type="evidence" value="ECO:0007669"/>
    <property type="project" value="UniProtKB-KW"/>
</dbReference>
<reference evidence="15" key="1">
    <citation type="submission" date="2019-11" db="EMBL/GenBank/DDBJ databases">
        <title>The complete genome sequence of Saccharopolyspora sp. E2A.</title>
        <authorList>
            <person name="Zhang G."/>
        </authorList>
    </citation>
    <scope>NUCLEOTIDE SEQUENCE [LARGE SCALE GENOMIC DNA]</scope>
    <source>
        <strain evidence="15">E2A</strain>
    </source>
</reference>
<dbReference type="GO" id="GO:0004144">
    <property type="term" value="F:diacylglycerol O-acyltransferase activity"/>
    <property type="evidence" value="ECO:0007669"/>
    <property type="project" value="UniProtKB-EC"/>
</dbReference>
<keyword evidence="6 11" id="KW-0808">Transferase</keyword>
<evidence type="ECO:0000256" key="5">
    <source>
        <dbReference type="ARBA" id="ARBA00022516"/>
    </source>
</evidence>
<evidence type="ECO:0000256" key="6">
    <source>
        <dbReference type="ARBA" id="ARBA00022679"/>
    </source>
</evidence>
<gene>
    <name evidence="14" type="ORF">GIY23_13740</name>
</gene>
<evidence type="ECO:0000256" key="3">
    <source>
        <dbReference type="ARBA" id="ARBA00009587"/>
    </source>
</evidence>
<dbReference type="InterPro" id="IPR045034">
    <property type="entry name" value="O-acyltransferase_WSD1-like"/>
</dbReference>
<comment type="catalytic activity">
    <reaction evidence="10 11">
        <text>an acyl-CoA + a 1,2-diacyl-sn-glycerol = a triacyl-sn-glycerol + CoA</text>
        <dbReference type="Rhea" id="RHEA:10868"/>
        <dbReference type="ChEBI" id="CHEBI:17815"/>
        <dbReference type="ChEBI" id="CHEBI:57287"/>
        <dbReference type="ChEBI" id="CHEBI:58342"/>
        <dbReference type="ChEBI" id="CHEBI:64615"/>
        <dbReference type="EC" id="2.3.1.20"/>
    </reaction>
</comment>
<dbReference type="Gene3D" id="3.30.559.10">
    <property type="entry name" value="Chloramphenicol acetyltransferase-like domain"/>
    <property type="match status" value="1"/>
</dbReference>
<evidence type="ECO:0000256" key="2">
    <source>
        <dbReference type="ARBA" id="ARBA00005189"/>
    </source>
</evidence>
<dbReference type="InterPro" id="IPR009721">
    <property type="entry name" value="O-acyltransferase_WSD1_C"/>
</dbReference>
<evidence type="ECO:0000256" key="11">
    <source>
        <dbReference type="RuleBase" id="RU361241"/>
    </source>
</evidence>
<dbReference type="GO" id="GO:0005886">
    <property type="term" value="C:plasma membrane"/>
    <property type="evidence" value="ECO:0007669"/>
    <property type="project" value="TreeGrafter"/>
</dbReference>
<keyword evidence="8 11" id="KW-0443">Lipid metabolism</keyword>
<comment type="pathway">
    <text evidence="2">Lipid metabolism.</text>
</comment>
<dbReference type="GO" id="GO:0019432">
    <property type="term" value="P:triglyceride biosynthetic process"/>
    <property type="evidence" value="ECO:0007669"/>
    <property type="project" value="UniProtKB-UniPathway"/>
</dbReference>
<dbReference type="AlphaFoldDB" id="A0A5Q3QND2"/>
<feature type="domain" description="O-acyltransferase WSD1 C-terminal" evidence="13">
    <location>
        <begin position="300"/>
        <end position="444"/>
    </location>
</feature>
<dbReference type="Proteomes" id="UP000371041">
    <property type="component" value="Chromosome"/>
</dbReference>
<dbReference type="PANTHER" id="PTHR31650">
    <property type="entry name" value="O-ACYLTRANSFERASE (WSD1-LIKE) FAMILY PROTEIN"/>
    <property type="match status" value="1"/>
</dbReference>
<proteinExistence type="inferred from homology"/>
<evidence type="ECO:0000256" key="7">
    <source>
        <dbReference type="ARBA" id="ARBA00022798"/>
    </source>
</evidence>
<evidence type="ECO:0000313" key="15">
    <source>
        <dbReference type="Proteomes" id="UP000371041"/>
    </source>
</evidence>
<dbReference type="PANTHER" id="PTHR31650:SF1">
    <property type="entry name" value="WAX ESTER SYNTHASE_DIACYLGLYCEROL ACYLTRANSFERASE 4-RELATED"/>
    <property type="match status" value="1"/>
</dbReference>
<dbReference type="KEGG" id="sace:GIY23_13740"/>
<name>A0A5Q3QND2_9PSEU</name>
<evidence type="ECO:0000256" key="1">
    <source>
        <dbReference type="ARBA" id="ARBA00004771"/>
    </source>
</evidence>
<organism evidence="14 15">
    <name type="scientific">Allosaccharopolyspora coralli</name>
    <dbReference type="NCBI Taxonomy" id="2665642"/>
    <lineage>
        <taxon>Bacteria</taxon>
        <taxon>Bacillati</taxon>
        <taxon>Actinomycetota</taxon>
        <taxon>Actinomycetes</taxon>
        <taxon>Pseudonocardiales</taxon>
        <taxon>Pseudonocardiaceae</taxon>
        <taxon>Allosaccharopolyspora</taxon>
    </lineage>
</organism>
<dbReference type="InterPro" id="IPR023213">
    <property type="entry name" value="CAT-like_dom_sf"/>
</dbReference>
<evidence type="ECO:0000256" key="10">
    <source>
        <dbReference type="ARBA" id="ARBA00048109"/>
    </source>
</evidence>
<dbReference type="InterPro" id="IPR004255">
    <property type="entry name" value="O-acyltransferase_WSD1_N"/>
</dbReference>
<keyword evidence="9 11" id="KW-0012">Acyltransferase</keyword>
<dbReference type="EMBL" id="CP045929">
    <property type="protein sequence ID" value="QGK72267.1"/>
    <property type="molecule type" value="Genomic_DNA"/>
</dbReference>
<keyword evidence="15" id="KW-1185">Reference proteome</keyword>
<dbReference type="InterPro" id="IPR014292">
    <property type="entry name" value="Acyl_transf_WS/DGAT"/>
</dbReference>
<dbReference type="NCBIfam" id="TIGR02946">
    <property type="entry name" value="acyl_WS_DGAT"/>
    <property type="match status" value="1"/>
</dbReference>
<accession>A0A5Q3QND2</accession>
<dbReference type="GO" id="GO:0001666">
    <property type="term" value="P:response to hypoxia"/>
    <property type="evidence" value="ECO:0007669"/>
    <property type="project" value="TreeGrafter"/>
</dbReference>
<evidence type="ECO:0000256" key="4">
    <source>
        <dbReference type="ARBA" id="ARBA00013244"/>
    </source>
</evidence>
<evidence type="ECO:0000259" key="13">
    <source>
        <dbReference type="Pfam" id="PF06974"/>
    </source>
</evidence>
<comment type="similarity">
    <text evidence="3 11">Belongs to the long-chain O-acyltransferase family.</text>
</comment>
<dbReference type="SUPFAM" id="SSF52777">
    <property type="entry name" value="CoA-dependent acyltransferases"/>
    <property type="match status" value="1"/>
</dbReference>
<dbReference type="Pfam" id="PF06974">
    <property type="entry name" value="WS_DGAT_C"/>
    <property type="match status" value="1"/>
</dbReference>